<proteinExistence type="predicted"/>
<evidence type="ECO:0000313" key="1">
    <source>
        <dbReference type="EMBL" id="SVE12284.1"/>
    </source>
</evidence>
<gene>
    <name evidence="1" type="ORF">METZ01_LOCUS465138</name>
</gene>
<protein>
    <submittedName>
        <fullName evidence="1">Uncharacterized protein</fullName>
    </submittedName>
</protein>
<dbReference type="AlphaFoldDB" id="A0A383AXA8"/>
<feature type="non-terminal residue" evidence="1">
    <location>
        <position position="1"/>
    </location>
</feature>
<sequence>EKALKTITNSKVYSNTQIQNVLRQFGLYEEDQNFEKKKEMVKVLLTQNLDLIKQFNKIEPKNPETVENSTSV</sequence>
<name>A0A383AXA8_9ZZZZ</name>
<reference evidence="1" key="1">
    <citation type="submission" date="2018-05" db="EMBL/GenBank/DDBJ databases">
        <authorList>
            <person name="Lanie J.A."/>
            <person name="Ng W.-L."/>
            <person name="Kazmierczak K.M."/>
            <person name="Andrzejewski T.M."/>
            <person name="Davidsen T.M."/>
            <person name="Wayne K.J."/>
            <person name="Tettelin H."/>
            <person name="Glass J.I."/>
            <person name="Rusch D."/>
            <person name="Podicherti R."/>
            <person name="Tsui H.-C.T."/>
            <person name="Winkler M.E."/>
        </authorList>
    </citation>
    <scope>NUCLEOTIDE SEQUENCE</scope>
</reference>
<organism evidence="1">
    <name type="scientific">marine metagenome</name>
    <dbReference type="NCBI Taxonomy" id="408172"/>
    <lineage>
        <taxon>unclassified sequences</taxon>
        <taxon>metagenomes</taxon>
        <taxon>ecological metagenomes</taxon>
    </lineage>
</organism>
<accession>A0A383AXA8</accession>
<dbReference type="EMBL" id="UINC01195630">
    <property type="protein sequence ID" value="SVE12284.1"/>
    <property type="molecule type" value="Genomic_DNA"/>
</dbReference>